<dbReference type="EMBL" id="JAEFBK010000007">
    <property type="protein sequence ID" value="KAG7587050.1"/>
    <property type="molecule type" value="Genomic_DNA"/>
</dbReference>
<evidence type="ECO:0000313" key="4">
    <source>
        <dbReference type="Proteomes" id="UP000694240"/>
    </source>
</evidence>
<dbReference type="PANTHER" id="PTHR31286">
    <property type="entry name" value="GLYCINE-RICH CELL WALL STRUCTURAL PROTEIN 1.8-LIKE"/>
    <property type="match status" value="1"/>
</dbReference>
<feature type="compositionally biased region" description="Low complexity" evidence="1">
    <location>
        <begin position="21"/>
        <end position="52"/>
    </location>
</feature>
<feature type="domain" description="DUF4283" evidence="2">
    <location>
        <begin position="138"/>
        <end position="217"/>
    </location>
</feature>
<dbReference type="Proteomes" id="UP000694240">
    <property type="component" value="Chromosome 7"/>
</dbReference>
<organism evidence="3 4">
    <name type="scientific">Arabidopsis thaliana x Arabidopsis arenosa</name>
    <dbReference type="NCBI Taxonomy" id="1240361"/>
    <lineage>
        <taxon>Eukaryota</taxon>
        <taxon>Viridiplantae</taxon>
        <taxon>Streptophyta</taxon>
        <taxon>Embryophyta</taxon>
        <taxon>Tracheophyta</taxon>
        <taxon>Spermatophyta</taxon>
        <taxon>Magnoliopsida</taxon>
        <taxon>eudicotyledons</taxon>
        <taxon>Gunneridae</taxon>
        <taxon>Pentapetalae</taxon>
        <taxon>rosids</taxon>
        <taxon>malvids</taxon>
        <taxon>Brassicales</taxon>
        <taxon>Brassicaceae</taxon>
        <taxon>Camelineae</taxon>
        <taxon>Arabidopsis</taxon>
    </lineage>
</organism>
<proteinExistence type="predicted"/>
<evidence type="ECO:0000313" key="3">
    <source>
        <dbReference type="EMBL" id="KAG7587050.1"/>
    </source>
</evidence>
<evidence type="ECO:0000256" key="1">
    <source>
        <dbReference type="SAM" id="MobiDB-lite"/>
    </source>
</evidence>
<comment type="caution">
    <text evidence="3">The sequence shown here is derived from an EMBL/GenBank/DDBJ whole genome shotgun (WGS) entry which is preliminary data.</text>
</comment>
<accession>A0A8T2BKX5</accession>
<keyword evidence="4" id="KW-1185">Reference proteome</keyword>
<name>A0A8T2BKX5_9BRAS</name>
<dbReference type="InterPro" id="IPR025558">
    <property type="entry name" value="DUF4283"/>
</dbReference>
<protein>
    <submittedName>
        <fullName evidence="3">Zinc finger CCHC-type superfamily</fullName>
    </submittedName>
</protein>
<dbReference type="AlphaFoldDB" id="A0A8T2BKX5"/>
<gene>
    <name evidence="3" type="ORF">ISN45_Aa02g022870</name>
</gene>
<dbReference type="Pfam" id="PF14111">
    <property type="entry name" value="DUF4283"/>
    <property type="match status" value="1"/>
</dbReference>
<feature type="region of interest" description="Disordered" evidence="1">
    <location>
        <begin position="382"/>
        <end position="419"/>
    </location>
</feature>
<dbReference type="InterPro" id="IPR040256">
    <property type="entry name" value="At4g02000-like"/>
</dbReference>
<dbReference type="PANTHER" id="PTHR31286:SF181">
    <property type="entry name" value="ZINC KNUCKLE (CCHC-TYPE) FAMILY PROTEIN"/>
    <property type="match status" value="1"/>
</dbReference>
<feature type="compositionally biased region" description="Pro residues" evidence="1">
    <location>
        <begin position="9"/>
        <end position="20"/>
    </location>
</feature>
<evidence type="ECO:0000259" key="2">
    <source>
        <dbReference type="Pfam" id="PF14111"/>
    </source>
</evidence>
<sequence>MKIVSPDVASPPDPPDPIPPSTITSSSATVASSSASPPSSSIPSADISTAAPQVPPGPNPPSTLISLSAAVSSAAVASTSASLLPSSIPSSEISTAAPSFAERFKSSLRNLKKITSPVASEDGSPVVQAPASVLLKTADQWKGHIVAKFHGLIPHPSKIFTDLNPAWGKFGKIVIRVVSDTSCLIMIPCTSTRDWVLQVGYWQAGNVAFSVFPWSVDASLQMQDLETAPTWAVLHNVPPQMYSLDGISVIASAIGEPLHTEKSRLDPYNFGNTKVKVEISLDKSPPASIIVRDSQMNSVKVNVTYPRLPPKCCNCERFGHLLNRCPKPLMKKKGVTGLSEVFTPTGSATTVTQITLGKGVGVKHEWRVVGSSDQSQNLVFPQVQSESHKRTKIRAASRRRSKERSRSTPPVKEIEKHQSDLTMSLQTQAAVKDWIREREEKKLMDKKSIEEEVVNEAKWTLVGPKLKGKEKSGQAAGSRKQIPGVMSVRKFAKLEAKILFSNKKIADAAQAKLKGPDKYRMSSISFASQHNRGGPSVSAV</sequence>
<feature type="region of interest" description="Disordered" evidence="1">
    <location>
        <begin position="1"/>
        <end position="61"/>
    </location>
</feature>
<reference evidence="3 4" key="1">
    <citation type="submission" date="2020-12" db="EMBL/GenBank/DDBJ databases">
        <title>Concerted genomic and epigenomic changes stabilize Arabidopsis allopolyploids.</title>
        <authorList>
            <person name="Chen Z."/>
        </authorList>
    </citation>
    <scope>NUCLEOTIDE SEQUENCE [LARGE SCALE GENOMIC DNA]</scope>
    <source>
        <strain evidence="3">Allo738</strain>
        <tissue evidence="3">Leaf</tissue>
    </source>
</reference>
<feature type="compositionally biased region" description="Basic residues" evidence="1">
    <location>
        <begin position="389"/>
        <end position="403"/>
    </location>
</feature>